<dbReference type="Proteomes" id="UP001590951">
    <property type="component" value="Unassembled WGS sequence"/>
</dbReference>
<gene>
    <name evidence="8" type="primary">MED6</name>
    <name evidence="10" type="ORF">ABVK25_006829</name>
</gene>
<dbReference type="InterPro" id="IPR007018">
    <property type="entry name" value="Mediator_Med6"/>
</dbReference>
<keyword evidence="4 8" id="KW-0805">Transcription regulation</keyword>
<comment type="similarity">
    <text evidence="2 8">Belongs to the Mediator complex subunit 6 family.</text>
</comment>
<feature type="region of interest" description="Disordered" evidence="9">
    <location>
        <begin position="170"/>
        <end position="231"/>
    </location>
</feature>
<proteinExistence type="inferred from homology"/>
<evidence type="ECO:0000256" key="1">
    <source>
        <dbReference type="ARBA" id="ARBA00004123"/>
    </source>
</evidence>
<keyword evidence="11" id="KW-1185">Reference proteome</keyword>
<feature type="region of interest" description="Disordered" evidence="9">
    <location>
        <begin position="280"/>
        <end position="360"/>
    </location>
</feature>
<keyword evidence="6 8" id="KW-0539">Nucleus</keyword>
<dbReference type="Gene3D" id="3.10.450.580">
    <property type="entry name" value="Mediator complex, subunit Med6"/>
    <property type="match status" value="1"/>
</dbReference>
<keyword evidence="8" id="KW-0010">Activator</keyword>
<dbReference type="InterPro" id="IPR038566">
    <property type="entry name" value="Mediator_Med6_sf"/>
</dbReference>
<accession>A0ABR4B4T9</accession>
<evidence type="ECO:0000256" key="5">
    <source>
        <dbReference type="ARBA" id="ARBA00023163"/>
    </source>
</evidence>
<evidence type="ECO:0000256" key="2">
    <source>
        <dbReference type="ARBA" id="ARBA00007526"/>
    </source>
</evidence>
<evidence type="ECO:0000256" key="9">
    <source>
        <dbReference type="SAM" id="MobiDB-lite"/>
    </source>
</evidence>
<dbReference type="PANTHER" id="PTHR13104">
    <property type="entry name" value="MED-6-RELATED"/>
    <property type="match status" value="1"/>
</dbReference>
<comment type="subcellular location">
    <subcellularLocation>
        <location evidence="1 8">Nucleus</location>
    </subcellularLocation>
</comment>
<evidence type="ECO:0000256" key="8">
    <source>
        <dbReference type="RuleBase" id="RU364143"/>
    </source>
</evidence>
<evidence type="ECO:0000313" key="11">
    <source>
        <dbReference type="Proteomes" id="UP001590951"/>
    </source>
</evidence>
<name>A0ABR4B4T9_9LECA</name>
<evidence type="ECO:0000256" key="4">
    <source>
        <dbReference type="ARBA" id="ARBA00023015"/>
    </source>
</evidence>
<comment type="function">
    <text evidence="8">Component of the Mediator complex, a coactivator involved in the regulated transcription of nearly all RNA polymerase II-dependent genes. Mediator functions as a bridge to convey information from gene-specific regulatory proteins to the basal RNA polymerase II transcription machinery. Mediator is recruited to promoters by direct interactions with regulatory proteins and serves as a scaffold for the assembly of a functional preinitiation complex with RNA polymerase II and the general transcription factors.</text>
</comment>
<comment type="subunit">
    <text evidence="8">Component of the Mediator complex.</text>
</comment>
<feature type="compositionally biased region" description="Low complexity" evidence="9">
    <location>
        <begin position="288"/>
        <end position="300"/>
    </location>
</feature>
<dbReference type="Pfam" id="PF04934">
    <property type="entry name" value="Med6"/>
    <property type="match status" value="1"/>
</dbReference>
<evidence type="ECO:0000313" key="10">
    <source>
        <dbReference type="EMBL" id="KAL2052889.1"/>
    </source>
</evidence>
<protein>
    <recommendedName>
        <fullName evidence="3 8">Mediator of RNA polymerase II transcription subunit 6</fullName>
    </recommendedName>
    <alternativeName>
        <fullName evidence="7 8">Mediator complex subunit 6</fullName>
    </alternativeName>
</protein>
<organism evidence="10 11">
    <name type="scientific">Lepraria finkii</name>
    <dbReference type="NCBI Taxonomy" id="1340010"/>
    <lineage>
        <taxon>Eukaryota</taxon>
        <taxon>Fungi</taxon>
        <taxon>Dikarya</taxon>
        <taxon>Ascomycota</taxon>
        <taxon>Pezizomycotina</taxon>
        <taxon>Lecanoromycetes</taxon>
        <taxon>OSLEUM clade</taxon>
        <taxon>Lecanoromycetidae</taxon>
        <taxon>Lecanorales</taxon>
        <taxon>Lecanorineae</taxon>
        <taxon>Stereocaulaceae</taxon>
        <taxon>Lepraria</taxon>
    </lineage>
</organism>
<feature type="compositionally biased region" description="Polar residues" evidence="9">
    <location>
        <begin position="178"/>
        <end position="217"/>
    </location>
</feature>
<evidence type="ECO:0000256" key="3">
    <source>
        <dbReference type="ARBA" id="ARBA00020634"/>
    </source>
</evidence>
<evidence type="ECO:0000256" key="7">
    <source>
        <dbReference type="ARBA" id="ARBA00031259"/>
    </source>
</evidence>
<feature type="compositionally biased region" description="Low complexity" evidence="9">
    <location>
        <begin position="345"/>
        <end position="360"/>
    </location>
</feature>
<comment type="caution">
    <text evidence="10">The sequence shown here is derived from an EMBL/GenBank/DDBJ whole genome shotgun (WGS) entry which is preliminary data.</text>
</comment>
<reference evidence="10 11" key="1">
    <citation type="submission" date="2024-09" db="EMBL/GenBank/DDBJ databases">
        <title>Rethinking Asexuality: The Enigmatic Case of Functional Sexual Genes in Lepraria (Stereocaulaceae).</title>
        <authorList>
            <person name="Doellman M."/>
            <person name="Sun Y."/>
            <person name="Barcenas-Pena A."/>
            <person name="Lumbsch H.T."/>
            <person name="Grewe F."/>
        </authorList>
    </citation>
    <scope>NUCLEOTIDE SEQUENCE [LARGE SCALE GENOMIC DNA]</scope>
    <source>
        <strain evidence="10 11">Grewe 0041</strain>
    </source>
</reference>
<keyword evidence="5 8" id="KW-0804">Transcription</keyword>
<evidence type="ECO:0000256" key="6">
    <source>
        <dbReference type="ARBA" id="ARBA00023242"/>
    </source>
</evidence>
<sequence length="360" mass="38699">MVNMANGQQPPLDEVQWTAPAIAQQMGGIQTNTVLPYFSESPFFDAMSNNATLTTQAFNNPNMFHYIQTREAFEGRLRTMQGLEFMVTHDPSENGTKVENSGVWVIRKQNRRKRQGMQDEVTPISSYYVVNENVYLAPSVGSIIGSRMLSAVTSLTKLLSTASSLPTFTPATGHTYLPPQSKNPTPSASFHATQTSKESTPMASATPMPATQDTASTKGLAAPKTASDTDHQGLQMQAESYNLVRLYGTEYMDENPIVGEPGNFKLAKSKDPALASFASTSKTSFDSVKAPTPAKTVPTPQLRTVDLPAPVKKPSKGGEKSPTSPGGMKEKKARRKSKAAGVGDTFTSKVSTPKPTTPAA</sequence>
<dbReference type="EMBL" id="JBHFEH010000024">
    <property type="protein sequence ID" value="KAL2052889.1"/>
    <property type="molecule type" value="Genomic_DNA"/>
</dbReference>